<dbReference type="GeneID" id="37224881"/>
<dbReference type="EMBL" id="KZ824454">
    <property type="protein sequence ID" value="RAK98406.1"/>
    <property type="molecule type" value="Genomic_DNA"/>
</dbReference>
<keyword evidence="1" id="KW-0560">Oxidoreductase</keyword>
<proteinExistence type="predicted"/>
<evidence type="ECO:0000259" key="3">
    <source>
        <dbReference type="Pfam" id="PF00465"/>
    </source>
</evidence>
<evidence type="ECO:0000259" key="4">
    <source>
        <dbReference type="Pfam" id="PF25137"/>
    </source>
</evidence>
<evidence type="ECO:0000313" key="6">
    <source>
        <dbReference type="Proteomes" id="UP000249402"/>
    </source>
</evidence>
<dbReference type="PANTHER" id="PTHR11496:SF107">
    <property type="entry name" value="ALCOHOL DEHYDROGENASE, PUTATIVE (AFU_ORTHOLOGUE AFUA_1G06800)-RELATED"/>
    <property type="match status" value="1"/>
</dbReference>
<dbReference type="GO" id="GO:0004022">
    <property type="term" value="F:alcohol dehydrogenase (NAD+) activity"/>
    <property type="evidence" value="ECO:0007669"/>
    <property type="project" value="TreeGrafter"/>
</dbReference>
<protein>
    <submittedName>
        <fullName evidence="5">Dehydroquinate synthase-like protein</fullName>
    </submittedName>
</protein>
<dbReference type="AlphaFoldDB" id="A0A395GSL5"/>
<evidence type="ECO:0000256" key="2">
    <source>
        <dbReference type="SAM" id="MobiDB-lite"/>
    </source>
</evidence>
<dbReference type="STRING" id="1448316.A0A395GSL5"/>
<feature type="domain" description="Alcohol dehydrogenase iron-type/glycerol dehydrogenase GldA" evidence="3">
    <location>
        <begin position="26"/>
        <end position="195"/>
    </location>
</feature>
<dbReference type="RefSeq" id="XP_025572734.1">
    <property type="nucleotide sequence ID" value="XM_025720016.1"/>
</dbReference>
<sequence length="422" mass="45050">MTETIRPAFTDRPRPLLSYGIPFPDAAAHHVDDLFHASRVHIICSGSLARNTDALDRLTTALGPEKVVGTRIGMQSHTLWSEVLEIVHEAKAAEVDLLITLGGGSLTDAAKVVALALSNNALTSQALSTLSTTPPSPNPSIHPPTIPILSIPTSLSAGEYSPFAGATDDTSPTSAPHKHSFQSPTRGPELIILDPALTHTTPARIWLSTGIRAVDHCVETYCAVKGMTSETDQLALHALGLLVPGLLRCKLDGEGEAGLGARLDCALGSVDAMAACSKGTVQLGASHGVGHQLGPLGVPHGETSCILLPSVCKYNAKHRANNERQDRLREFLLRQEGVTAVVRKWHPEKNNTEGVEKADLGDVLDAIIRELGLPRTLKEVGVGRNNLDGLAENSLLDRWCRSNPVPLVEKEQVLEILEMVVE</sequence>
<organism evidence="5 6">
    <name type="scientific">Aspergillus ibericus CBS 121593</name>
    <dbReference type="NCBI Taxonomy" id="1448316"/>
    <lineage>
        <taxon>Eukaryota</taxon>
        <taxon>Fungi</taxon>
        <taxon>Dikarya</taxon>
        <taxon>Ascomycota</taxon>
        <taxon>Pezizomycotina</taxon>
        <taxon>Eurotiomycetes</taxon>
        <taxon>Eurotiomycetidae</taxon>
        <taxon>Eurotiales</taxon>
        <taxon>Aspergillaceae</taxon>
        <taxon>Aspergillus</taxon>
        <taxon>Aspergillus subgen. Circumdati</taxon>
    </lineage>
</organism>
<dbReference type="OrthoDB" id="339764at2759"/>
<feature type="region of interest" description="Disordered" evidence="2">
    <location>
        <begin position="161"/>
        <end position="185"/>
    </location>
</feature>
<dbReference type="GO" id="GO:0005739">
    <property type="term" value="C:mitochondrion"/>
    <property type="evidence" value="ECO:0007669"/>
    <property type="project" value="TreeGrafter"/>
</dbReference>
<evidence type="ECO:0000313" key="5">
    <source>
        <dbReference type="EMBL" id="RAK98406.1"/>
    </source>
</evidence>
<dbReference type="VEuPathDB" id="FungiDB:BO80DRAFT_427458"/>
<dbReference type="GO" id="GO:0046872">
    <property type="term" value="F:metal ion binding"/>
    <property type="evidence" value="ECO:0007669"/>
    <property type="project" value="InterPro"/>
</dbReference>
<dbReference type="InterPro" id="IPR056798">
    <property type="entry name" value="ADH_Fe_C"/>
</dbReference>
<dbReference type="Gene3D" id="3.40.50.1970">
    <property type="match status" value="1"/>
</dbReference>
<keyword evidence="6" id="KW-1185">Reference proteome</keyword>
<dbReference type="Gene3D" id="1.20.1090.10">
    <property type="entry name" value="Dehydroquinate synthase-like - alpha domain"/>
    <property type="match status" value="1"/>
</dbReference>
<dbReference type="PANTHER" id="PTHR11496">
    <property type="entry name" value="ALCOHOL DEHYDROGENASE"/>
    <property type="match status" value="1"/>
</dbReference>
<dbReference type="InterPro" id="IPR001670">
    <property type="entry name" value="ADH_Fe/GldA"/>
</dbReference>
<reference evidence="5 6" key="1">
    <citation type="submission" date="2018-02" db="EMBL/GenBank/DDBJ databases">
        <title>The genomes of Aspergillus section Nigri reveals drivers in fungal speciation.</title>
        <authorList>
            <consortium name="DOE Joint Genome Institute"/>
            <person name="Vesth T.C."/>
            <person name="Nybo J."/>
            <person name="Theobald S."/>
            <person name="Brandl J."/>
            <person name="Frisvad J.C."/>
            <person name="Nielsen K.F."/>
            <person name="Lyhne E.K."/>
            <person name="Kogle M.E."/>
            <person name="Kuo A."/>
            <person name="Riley R."/>
            <person name="Clum A."/>
            <person name="Nolan M."/>
            <person name="Lipzen A."/>
            <person name="Salamov A."/>
            <person name="Henrissat B."/>
            <person name="Wiebenga A."/>
            <person name="De vries R.P."/>
            <person name="Grigoriev I.V."/>
            <person name="Mortensen U.H."/>
            <person name="Andersen M.R."/>
            <person name="Baker S.E."/>
        </authorList>
    </citation>
    <scope>NUCLEOTIDE SEQUENCE [LARGE SCALE GENOMIC DNA]</scope>
    <source>
        <strain evidence="5 6">CBS 121593</strain>
    </source>
</reference>
<gene>
    <name evidence="5" type="ORF">BO80DRAFT_427458</name>
</gene>
<evidence type="ECO:0000256" key="1">
    <source>
        <dbReference type="ARBA" id="ARBA00023002"/>
    </source>
</evidence>
<feature type="domain" description="Fe-containing alcohol dehydrogenase-like C-terminal" evidence="4">
    <location>
        <begin position="208"/>
        <end position="419"/>
    </location>
</feature>
<name>A0A395GSL5_9EURO</name>
<dbReference type="Proteomes" id="UP000249402">
    <property type="component" value="Unassembled WGS sequence"/>
</dbReference>
<dbReference type="SUPFAM" id="SSF56796">
    <property type="entry name" value="Dehydroquinate synthase-like"/>
    <property type="match status" value="1"/>
</dbReference>
<dbReference type="CDD" id="cd08192">
    <property type="entry name" value="MAR-like"/>
    <property type="match status" value="1"/>
</dbReference>
<dbReference type="InterPro" id="IPR039697">
    <property type="entry name" value="Alcohol_dehydrogenase_Fe"/>
</dbReference>
<accession>A0A395GSL5</accession>
<dbReference type="Pfam" id="PF00465">
    <property type="entry name" value="Fe-ADH"/>
    <property type="match status" value="1"/>
</dbReference>
<dbReference type="Pfam" id="PF25137">
    <property type="entry name" value="ADH_Fe_C"/>
    <property type="match status" value="1"/>
</dbReference>